<dbReference type="Proteomes" id="UP000194136">
    <property type="component" value="Chromosome 1"/>
</dbReference>
<sequence length="57" mass="6462">MGEKTKVPSITDTFEIDGIFYTDNHVNLDTPELEAKRALYEPIDSGSRYGKIIDEEV</sequence>
<evidence type="ECO:0000313" key="1">
    <source>
        <dbReference type="EMBL" id="ARP38825.1"/>
    </source>
</evidence>
<name>A0AA34TPY3_9VIBR</name>
<dbReference type="AlphaFoldDB" id="A0AA34TPY3"/>
<accession>A0AA34TPY3</accession>
<dbReference type="KEGG" id="vsy:K08M4_20920"/>
<evidence type="ECO:0000313" key="2">
    <source>
        <dbReference type="Proteomes" id="UP000194136"/>
    </source>
</evidence>
<proteinExistence type="predicted"/>
<gene>
    <name evidence="1" type="ORF">K08M4_20920</name>
</gene>
<dbReference type="GeneID" id="77316835"/>
<organism evidence="1 2">
    <name type="scientific">Vibrio syngnathi</name>
    <dbReference type="NCBI Taxonomy" id="3034029"/>
    <lineage>
        <taxon>Bacteria</taxon>
        <taxon>Pseudomonadati</taxon>
        <taxon>Pseudomonadota</taxon>
        <taxon>Gammaproteobacteria</taxon>
        <taxon>Vibrionales</taxon>
        <taxon>Vibrionaceae</taxon>
        <taxon>Vibrio</taxon>
    </lineage>
</organism>
<keyword evidence="2" id="KW-1185">Reference proteome</keyword>
<reference evidence="1 2" key="1">
    <citation type="submission" date="2016-10" db="EMBL/GenBank/DDBJ databases">
        <title>The High Quality Genome of Vibrio splendidus K08M4.</title>
        <authorList>
            <person name="Wendling C."/>
            <person name="Chibani C.M."/>
            <person name="Hertel R."/>
            <person name="Sproer C."/>
            <person name="Bunk B."/>
            <person name="Overmann J."/>
            <person name="Roth O."/>
            <person name="Liesegang H."/>
        </authorList>
    </citation>
    <scope>NUCLEOTIDE SEQUENCE [LARGE SCALE GENOMIC DNA]</scope>
    <source>
        <strain evidence="1 2">K08M4</strain>
    </source>
</reference>
<protein>
    <submittedName>
        <fullName evidence="1">Uncharacterized protein</fullName>
    </submittedName>
</protein>
<dbReference type="RefSeq" id="WP_017101579.1">
    <property type="nucleotide sequence ID" value="NZ_CP017916.1"/>
</dbReference>
<dbReference type="EMBL" id="CP017916">
    <property type="protein sequence ID" value="ARP38825.1"/>
    <property type="molecule type" value="Genomic_DNA"/>
</dbReference>